<evidence type="ECO:0000313" key="3">
    <source>
        <dbReference type="EMBL" id="RWS13309.1"/>
    </source>
</evidence>
<dbReference type="OrthoDB" id="415359at2759"/>
<gene>
    <name evidence="3" type="ORF">B4U79_00856</name>
    <name evidence="1" type="ORF">B4U79_02050</name>
    <name evidence="2" type="ORF">B4U79_05417</name>
</gene>
<keyword evidence="4" id="KW-1185">Reference proteome</keyword>
<evidence type="ECO:0000313" key="2">
    <source>
        <dbReference type="EMBL" id="RWS12737.1"/>
    </source>
</evidence>
<name>A0A3S4R7T2_9ACAR</name>
<dbReference type="PANTHER" id="PTHR16525">
    <property type="entry name" value="PROTEIN C12ORF4"/>
    <property type="match status" value="1"/>
</dbReference>
<dbReference type="EMBL" id="NCKU01001218">
    <property type="protein sequence ID" value="RWS12722.1"/>
    <property type="molecule type" value="Genomic_DNA"/>
</dbReference>
<evidence type="ECO:0000313" key="4">
    <source>
        <dbReference type="Proteomes" id="UP000285301"/>
    </source>
</evidence>
<reference evidence="2 4" key="1">
    <citation type="journal article" date="2018" name="Gigascience">
        <title>Genomes of trombidid mites reveal novel predicted allergens and laterally-transferred genes associated with secondary metabolism.</title>
        <authorList>
            <person name="Dong X."/>
            <person name="Chaisiri K."/>
            <person name="Xia D."/>
            <person name="Armstrong S.D."/>
            <person name="Fang Y."/>
            <person name="Donnelly M.J."/>
            <person name="Kadowaki T."/>
            <person name="McGarry J.W."/>
            <person name="Darby A.C."/>
            <person name="Makepeace B.L."/>
        </authorList>
    </citation>
    <scope>NUCLEOTIDE SEQUENCE [LARGE SCALE GENOMIC DNA]</scope>
    <source>
        <strain evidence="2">UoL-WK</strain>
    </source>
</reference>
<organism evidence="2 4">
    <name type="scientific">Dinothrombium tinctorium</name>
    <dbReference type="NCBI Taxonomy" id="1965070"/>
    <lineage>
        <taxon>Eukaryota</taxon>
        <taxon>Metazoa</taxon>
        <taxon>Ecdysozoa</taxon>
        <taxon>Arthropoda</taxon>
        <taxon>Chelicerata</taxon>
        <taxon>Arachnida</taxon>
        <taxon>Acari</taxon>
        <taxon>Acariformes</taxon>
        <taxon>Trombidiformes</taxon>
        <taxon>Prostigmata</taxon>
        <taxon>Anystina</taxon>
        <taxon>Parasitengona</taxon>
        <taxon>Trombidioidea</taxon>
        <taxon>Trombidiidae</taxon>
        <taxon>Dinothrombium</taxon>
    </lineage>
</organism>
<dbReference type="EMBL" id="NCKU01001217">
    <property type="protein sequence ID" value="RWS12737.1"/>
    <property type="molecule type" value="Genomic_DNA"/>
</dbReference>
<dbReference type="Proteomes" id="UP000285301">
    <property type="component" value="Unassembled WGS sequence"/>
</dbReference>
<dbReference type="STRING" id="1965070.A0A3S4R7T2"/>
<dbReference type="Pfam" id="PF10154">
    <property type="entry name" value="Fy-3"/>
    <property type="match status" value="1"/>
</dbReference>
<evidence type="ECO:0000313" key="1">
    <source>
        <dbReference type="EMBL" id="RWS12722.1"/>
    </source>
</evidence>
<dbReference type="GO" id="GO:0005737">
    <property type="term" value="C:cytoplasm"/>
    <property type="evidence" value="ECO:0007669"/>
    <property type="project" value="TreeGrafter"/>
</dbReference>
<accession>A0A3S4R7T2</accession>
<dbReference type="PANTHER" id="PTHR16525:SF0">
    <property type="entry name" value="PROTEIN C12ORF4"/>
    <property type="match status" value="1"/>
</dbReference>
<comment type="caution">
    <text evidence="2">The sequence shown here is derived from an EMBL/GenBank/DDBJ whole genome shotgun (WGS) entry which is preliminary data.</text>
</comment>
<reference evidence="2" key="2">
    <citation type="submission" date="2018-11" db="EMBL/GenBank/DDBJ databases">
        <title>Trombidioid mite genomics.</title>
        <authorList>
            <person name="Dong X."/>
        </authorList>
    </citation>
    <scope>NUCLEOTIDE SEQUENCE</scope>
    <source>
        <strain evidence="2">UoL-WK</strain>
    </source>
</reference>
<sequence length="541" mass="62410">MLSEKRSVIKNFRFTRNDSSEVSYPITIPVHPFFSVREVVHRIMEENNIPLIFEESLVSSLKRFIEEETECFENEKFSAIHSKYNDFKDEEKCRQKMNLIMEALKKNSQRLATMNGNDVTFADMYHELIHSGFLTESIVSLENCFSMVVSEMISSRNKAIEKLTDCHSKEMGNLIKLVGISATDEDVNKLSAKHFREVEELQTKWDKEITQMKLSQKSKFTELIKRAYNCYVNGEKESILKIFRAKVELTLTECGKKLDYLHEWETLELSEPYNMEESFTINLGSQLKTTHNLRLTSRNMLELCCDDFRFSIKPSPQRIQTAMSMYSNTLSGLVLLVDNRVNSYSGIKKDFAKVCSQSTEFHFPSLEEQQHLIRELKLKSEKNKLHTNQPYLKPGDFYITKHSNLTQIHIVFHLVSDDSVTSAELSSRHPVILGLRNILKLAYMNDVTVLSLPLLLIHEMTENITLQWCLKRAELVLKCVKGFMIEMASLSPTTDDNKTLQFIVPKGISEELFASLATMLAGIFRLSNPLVLKSQDLVFNN</sequence>
<protein>
    <submittedName>
        <fullName evidence="2">Uncharacterized protein</fullName>
    </submittedName>
</protein>
<dbReference type="EMBL" id="NCKU01001028">
    <property type="protein sequence ID" value="RWS13309.1"/>
    <property type="molecule type" value="Genomic_DNA"/>
</dbReference>
<dbReference type="AlphaFoldDB" id="A0A3S4R7T2"/>
<dbReference type="InterPro" id="IPR019311">
    <property type="entry name" value="Fy-3"/>
</dbReference>
<proteinExistence type="predicted"/>